<dbReference type="Proteomes" id="UP000505306">
    <property type="component" value="Chromosome"/>
</dbReference>
<accession>A0A6G6GIH2</accession>
<reference evidence="1 2" key="1">
    <citation type="submission" date="2020-02" db="EMBL/GenBank/DDBJ databases">
        <title>Complete genome sequence of Flavobacteriaceae bacterium.</title>
        <authorList>
            <person name="Kim S.-J."/>
            <person name="Kim Y.-S."/>
            <person name="Kim K.-H."/>
        </authorList>
    </citation>
    <scope>NUCLEOTIDE SEQUENCE [LARGE SCALE GENOMIC DNA]</scope>
    <source>
        <strain evidence="1 2">RR4-40</strain>
    </source>
</reference>
<proteinExistence type="predicted"/>
<keyword evidence="2" id="KW-1185">Reference proteome</keyword>
<protein>
    <submittedName>
        <fullName evidence="1">Uncharacterized protein</fullName>
    </submittedName>
</protein>
<gene>
    <name evidence="1" type="ORF">G5B37_01815</name>
</gene>
<sequence length="134" mass="15091">MKYVIYIALIVLSINTMNGQIDFGKKGYIITTDPSVVFQSGQNTRAFPWNGCHSFEATVDLKLIKITTEIMFCCIEGVCIPNPMPRSMSNNQEYGTLISSSTETVNGYKMSIVPGKYQISKEGRFLNLKFRISR</sequence>
<evidence type="ECO:0000313" key="1">
    <source>
        <dbReference type="EMBL" id="QIE58342.1"/>
    </source>
</evidence>
<dbReference type="EMBL" id="CP049057">
    <property type="protein sequence ID" value="QIE58342.1"/>
    <property type="molecule type" value="Genomic_DNA"/>
</dbReference>
<evidence type="ECO:0000313" key="2">
    <source>
        <dbReference type="Proteomes" id="UP000505306"/>
    </source>
</evidence>
<organism evidence="1 2">
    <name type="scientific">Rasiella rasia</name>
    <dbReference type="NCBI Taxonomy" id="2744027"/>
    <lineage>
        <taxon>Bacteria</taxon>
        <taxon>Pseudomonadati</taxon>
        <taxon>Bacteroidota</taxon>
        <taxon>Flavobacteriia</taxon>
        <taxon>Flavobacteriales</taxon>
        <taxon>Flavobacteriaceae</taxon>
        <taxon>Rasiella</taxon>
    </lineage>
</organism>
<dbReference type="AlphaFoldDB" id="A0A6G6GIH2"/>
<dbReference type="KEGG" id="mgel:G5B37_01815"/>
<name>A0A6G6GIH2_9FLAO</name>
<dbReference type="RefSeq" id="WP_164678349.1">
    <property type="nucleotide sequence ID" value="NZ_CP049057.1"/>
</dbReference>